<evidence type="ECO:0000259" key="2">
    <source>
        <dbReference type="PROSITE" id="PS51834"/>
    </source>
</evidence>
<dbReference type="InterPro" id="IPR037520">
    <property type="entry name" value="Folliculin/SMCR8_longin"/>
</dbReference>
<dbReference type="GO" id="GO:1904263">
    <property type="term" value="P:positive regulation of TORC1 signaling"/>
    <property type="evidence" value="ECO:0007669"/>
    <property type="project" value="TreeGrafter"/>
</dbReference>
<gene>
    <name evidence="3" type="ORF">N658DRAFT_214027</name>
</gene>
<dbReference type="Pfam" id="PF11704">
    <property type="entry name" value="Folliculin"/>
    <property type="match status" value="1"/>
</dbReference>
<dbReference type="PANTHER" id="PTHR31441:SF2">
    <property type="entry name" value="FOLLICULIN"/>
    <property type="match status" value="1"/>
</dbReference>
<dbReference type="GO" id="GO:0005829">
    <property type="term" value="C:cytosol"/>
    <property type="evidence" value="ECO:0007669"/>
    <property type="project" value="TreeGrafter"/>
</dbReference>
<feature type="compositionally biased region" description="Low complexity" evidence="1">
    <location>
        <begin position="426"/>
        <end position="440"/>
    </location>
</feature>
<feature type="compositionally biased region" description="Low complexity" evidence="1">
    <location>
        <begin position="122"/>
        <end position="134"/>
    </location>
</feature>
<feature type="region of interest" description="Disordered" evidence="1">
    <location>
        <begin position="63"/>
        <end position="85"/>
    </location>
</feature>
<protein>
    <recommendedName>
        <fullName evidence="2">UDENN FLCN/SMCR8-type domain-containing protein</fullName>
    </recommendedName>
</protein>
<sequence>MHPSCNRITYNNDESSAYTTSNPSLIMTSILCLAHYCDLHGPTPLMVTEGLPVLCSTCSDDTLLGAEPRSNKPRSRAPTSGESAHSVNIAEALQRITLAPTQRSSSVPATEHEAQAHRASFRHAAQAAAAAGSAIETPPQSPRHPPGPGAQQQQPPPRQDSGFRRTYDDYVTRRAGPCDNCALTLPKRQESSRDADAGPRPDRGPTLRTRAPYARVFTPDLESNTSPSASESSSSAPSEDESSSRQRPSCHHRRTGTGLSVTSRSSTSSGSATANTHMHYLDYTSTHEPLGPASFSLVRASCLRTLSLETLPRTPATSPPSAGAAMPTPMGSPNSPPYVTTHSIGAAASGGSIFFGDKKVGYTTAYIFRVPDVHARGHKRVYAFLALSTHAEPTAVKTFTFLSAAFRDMASWIQELAEAEAERALAETASGTGSSASSPVVPGPGYGSFPPEPAAPPPPVSSGLSSSSSSFLMGGMGGLSRRMGGGFGGSGVALKQRGLAELVGMPDFFIELHAKFVRLLLEIGVMVGS</sequence>
<dbReference type="InterPro" id="IPR021713">
    <property type="entry name" value="Folliculin"/>
</dbReference>
<feature type="region of interest" description="Disordered" evidence="1">
    <location>
        <begin position="100"/>
        <end position="273"/>
    </location>
</feature>
<dbReference type="Proteomes" id="UP001305647">
    <property type="component" value="Unassembled WGS sequence"/>
</dbReference>
<reference evidence="3" key="2">
    <citation type="submission" date="2023-05" db="EMBL/GenBank/DDBJ databases">
        <authorList>
            <consortium name="Lawrence Berkeley National Laboratory"/>
            <person name="Steindorff A."/>
            <person name="Hensen N."/>
            <person name="Bonometti L."/>
            <person name="Westerberg I."/>
            <person name="Brannstrom I.O."/>
            <person name="Guillou S."/>
            <person name="Cros-Aarteil S."/>
            <person name="Calhoun S."/>
            <person name="Haridas S."/>
            <person name="Kuo A."/>
            <person name="Mondo S."/>
            <person name="Pangilinan J."/>
            <person name="Riley R."/>
            <person name="Labutti K."/>
            <person name="Andreopoulos B."/>
            <person name="Lipzen A."/>
            <person name="Chen C."/>
            <person name="Yanf M."/>
            <person name="Daum C."/>
            <person name="Ng V."/>
            <person name="Clum A."/>
            <person name="Ohm R."/>
            <person name="Martin F."/>
            <person name="Silar P."/>
            <person name="Natvig D."/>
            <person name="Lalanne C."/>
            <person name="Gautier V."/>
            <person name="Ament-Velasquez S.L."/>
            <person name="Kruys A."/>
            <person name="Hutchinson M.I."/>
            <person name="Powell A.J."/>
            <person name="Barry K."/>
            <person name="Miller A.N."/>
            <person name="Grigoriev I.V."/>
            <person name="Debuchy R."/>
            <person name="Gladieux P."/>
            <person name="Thoren M.H."/>
            <person name="Johannesson H."/>
        </authorList>
    </citation>
    <scope>NUCLEOTIDE SEQUENCE</scope>
    <source>
        <strain evidence="3">CBS 757.83</strain>
    </source>
</reference>
<dbReference type="AlphaFoldDB" id="A0AAN6PVS0"/>
<feature type="compositionally biased region" description="Low complexity" evidence="1">
    <location>
        <begin position="256"/>
        <end position="273"/>
    </location>
</feature>
<feature type="compositionally biased region" description="Low complexity" evidence="1">
    <location>
        <begin position="315"/>
        <end position="331"/>
    </location>
</feature>
<dbReference type="PROSITE" id="PS51834">
    <property type="entry name" value="DENN_FLCN_SMCR8"/>
    <property type="match status" value="1"/>
</dbReference>
<name>A0AAN6PVS0_9PEZI</name>
<organism evidence="3 4">
    <name type="scientific">Parathielavia hyrcaniae</name>
    <dbReference type="NCBI Taxonomy" id="113614"/>
    <lineage>
        <taxon>Eukaryota</taxon>
        <taxon>Fungi</taxon>
        <taxon>Dikarya</taxon>
        <taxon>Ascomycota</taxon>
        <taxon>Pezizomycotina</taxon>
        <taxon>Sordariomycetes</taxon>
        <taxon>Sordariomycetidae</taxon>
        <taxon>Sordariales</taxon>
        <taxon>Chaetomiaceae</taxon>
        <taxon>Parathielavia</taxon>
    </lineage>
</organism>
<dbReference type="PANTHER" id="PTHR31441">
    <property type="entry name" value="FOLLICULIN FAMILY MEMBER"/>
    <property type="match status" value="1"/>
</dbReference>
<evidence type="ECO:0000313" key="4">
    <source>
        <dbReference type="Proteomes" id="UP001305647"/>
    </source>
</evidence>
<feature type="compositionally biased region" description="Low complexity" evidence="1">
    <location>
        <begin position="222"/>
        <end position="237"/>
    </location>
</feature>
<feature type="domain" description="UDENN FLCN/SMCR8-type" evidence="2">
    <location>
        <begin position="265"/>
        <end position="529"/>
    </location>
</feature>
<evidence type="ECO:0000256" key="1">
    <source>
        <dbReference type="SAM" id="MobiDB-lite"/>
    </source>
</evidence>
<feature type="compositionally biased region" description="Pro residues" evidence="1">
    <location>
        <begin position="450"/>
        <end position="460"/>
    </location>
</feature>
<keyword evidence="4" id="KW-1185">Reference proteome</keyword>
<comment type="caution">
    <text evidence="3">The sequence shown here is derived from an EMBL/GenBank/DDBJ whole genome shotgun (WGS) entry which is preliminary data.</text>
</comment>
<proteinExistence type="predicted"/>
<accession>A0AAN6PVS0</accession>
<feature type="compositionally biased region" description="Pro residues" evidence="1">
    <location>
        <begin position="139"/>
        <end position="158"/>
    </location>
</feature>
<feature type="compositionally biased region" description="Basic and acidic residues" evidence="1">
    <location>
        <begin position="187"/>
        <end position="205"/>
    </location>
</feature>
<evidence type="ECO:0000313" key="3">
    <source>
        <dbReference type="EMBL" id="KAK4098693.1"/>
    </source>
</evidence>
<dbReference type="EMBL" id="MU863656">
    <property type="protein sequence ID" value="KAK4098693.1"/>
    <property type="molecule type" value="Genomic_DNA"/>
</dbReference>
<dbReference type="InterPro" id="IPR037521">
    <property type="entry name" value="FLCN/SMCR8_DENN"/>
</dbReference>
<dbReference type="GO" id="GO:0005096">
    <property type="term" value="F:GTPase activator activity"/>
    <property type="evidence" value="ECO:0007669"/>
    <property type="project" value="InterPro"/>
</dbReference>
<feature type="region of interest" description="Disordered" evidence="1">
    <location>
        <begin position="311"/>
        <end position="334"/>
    </location>
</feature>
<reference evidence="3" key="1">
    <citation type="journal article" date="2023" name="Mol. Phylogenet. Evol.">
        <title>Genome-scale phylogeny and comparative genomics of the fungal order Sordariales.</title>
        <authorList>
            <person name="Hensen N."/>
            <person name="Bonometti L."/>
            <person name="Westerberg I."/>
            <person name="Brannstrom I.O."/>
            <person name="Guillou S."/>
            <person name="Cros-Aarteil S."/>
            <person name="Calhoun S."/>
            <person name="Haridas S."/>
            <person name="Kuo A."/>
            <person name="Mondo S."/>
            <person name="Pangilinan J."/>
            <person name="Riley R."/>
            <person name="LaButti K."/>
            <person name="Andreopoulos B."/>
            <person name="Lipzen A."/>
            <person name="Chen C."/>
            <person name="Yan M."/>
            <person name="Daum C."/>
            <person name="Ng V."/>
            <person name="Clum A."/>
            <person name="Steindorff A."/>
            <person name="Ohm R.A."/>
            <person name="Martin F."/>
            <person name="Silar P."/>
            <person name="Natvig D.O."/>
            <person name="Lalanne C."/>
            <person name="Gautier V."/>
            <person name="Ament-Velasquez S.L."/>
            <person name="Kruys A."/>
            <person name="Hutchinson M.I."/>
            <person name="Powell A.J."/>
            <person name="Barry K."/>
            <person name="Miller A.N."/>
            <person name="Grigoriev I.V."/>
            <person name="Debuchy R."/>
            <person name="Gladieux P."/>
            <person name="Hiltunen Thoren M."/>
            <person name="Johannesson H."/>
        </authorList>
    </citation>
    <scope>NUCLEOTIDE SEQUENCE</scope>
    <source>
        <strain evidence="3">CBS 757.83</strain>
    </source>
</reference>
<feature type="region of interest" description="Disordered" evidence="1">
    <location>
        <begin position="424"/>
        <end position="468"/>
    </location>
</feature>
<feature type="compositionally biased region" description="Basic and acidic residues" evidence="1">
    <location>
        <begin position="161"/>
        <end position="172"/>
    </location>
</feature>